<dbReference type="RefSeq" id="WP_095845691.1">
    <property type="nucleotide sequence ID" value="NZ_CP014136.1"/>
</dbReference>
<protein>
    <submittedName>
        <fullName evidence="5">Dihydrodipicolinate synthase family protein</fullName>
    </submittedName>
</protein>
<dbReference type="GO" id="GO:0005829">
    <property type="term" value="C:cytosol"/>
    <property type="evidence" value="ECO:0007669"/>
    <property type="project" value="TreeGrafter"/>
</dbReference>
<evidence type="ECO:0000313" key="6">
    <source>
        <dbReference type="Proteomes" id="UP000217182"/>
    </source>
</evidence>
<reference evidence="5 6" key="1">
    <citation type="submission" date="2016-01" db="EMBL/GenBank/DDBJ databases">
        <authorList>
            <person name="Oliw E.H."/>
        </authorList>
    </citation>
    <scope>NUCLEOTIDE SEQUENCE [LARGE SCALE GENOMIC DNA]</scope>
    <source>
        <strain evidence="5 6">FRB97</strain>
    </source>
</reference>
<evidence type="ECO:0000256" key="3">
    <source>
        <dbReference type="PIRNR" id="PIRNR001365"/>
    </source>
</evidence>
<dbReference type="PANTHER" id="PTHR12128:SF66">
    <property type="entry name" value="4-HYDROXY-2-OXOGLUTARATE ALDOLASE, MITOCHONDRIAL"/>
    <property type="match status" value="1"/>
</dbReference>
<dbReference type="PIRSF" id="PIRSF001365">
    <property type="entry name" value="DHDPS"/>
    <property type="match status" value="1"/>
</dbReference>
<dbReference type="OrthoDB" id="199953at2"/>
<dbReference type="SMART" id="SM01130">
    <property type="entry name" value="DHDPS"/>
    <property type="match status" value="1"/>
</dbReference>
<feature type="binding site" evidence="4">
    <location>
        <position position="217"/>
    </location>
    <ligand>
        <name>pyruvate</name>
        <dbReference type="ChEBI" id="CHEBI:15361"/>
    </ligand>
</feature>
<gene>
    <name evidence="5" type="ORF">AWC35_06860</name>
</gene>
<evidence type="ECO:0000256" key="2">
    <source>
        <dbReference type="ARBA" id="ARBA00023239"/>
    </source>
</evidence>
<evidence type="ECO:0000256" key="4">
    <source>
        <dbReference type="PIRSR" id="PIRSR001365-2"/>
    </source>
</evidence>
<dbReference type="InterPro" id="IPR013785">
    <property type="entry name" value="Aldolase_TIM"/>
</dbReference>
<dbReference type="SUPFAM" id="SSF51569">
    <property type="entry name" value="Aldolase"/>
    <property type="match status" value="1"/>
</dbReference>
<dbReference type="Proteomes" id="UP000217182">
    <property type="component" value="Chromosome"/>
</dbReference>
<dbReference type="Pfam" id="PF00701">
    <property type="entry name" value="DHDPS"/>
    <property type="match status" value="1"/>
</dbReference>
<evidence type="ECO:0000313" key="5">
    <source>
        <dbReference type="EMBL" id="ATA19088.1"/>
    </source>
</evidence>
<accession>A0A250AYM1</accession>
<dbReference type="KEGG" id="gqu:AWC35_06860"/>
<dbReference type="PANTHER" id="PTHR12128">
    <property type="entry name" value="DIHYDRODIPICOLINATE SYNTHASE"/>
    <property type="match status" value="1"/>
</dbReference>
<evidence type="ECO:0000256" key="1">
    <source>
        <dbReference type="ARBA" id="ARBA00007592"/>
    </source>
</evidence>
<dbReference type="AlphaFoldDB" id="A0A250AYM1"/>
<sequence>MQKLTEQAKGVYIISATPFTDSGELDLASADTLTDFYLEKGVDGITILGILGEAHKLTEEETEQFMQRVLTRVNGRVPVIVGVSHPSHRHVERLAKKAMACGAAGVMLAPAPNLKTDPQVENYFLTIGELLGPDIPLCLQDYPQSTGVYTSVPVMLRLIEALPQLVMLKHEELSGMGKLSQLRRQSAERGLRRISILVGNGGLFLPQELARGADGAMTGFAWPEMLVQVCRAYAEGDATRGEDIFDRYLPLLRHEFQYGIGLALRKETLRRRGAIQHARVRPAGPALDQNDLDELTGLIDRLKQKLQQGGVQ</sequence>
<keyword evidence="2 3" id="KW-0456">Lyase</keyword>
<name>A0A250AYM1_9GAMM</name>
<organism evidence="5 6">
    <name type="scientific">Gibbsiella quercinecans</name>
    <dbReference type="NCBI Taxonomy" id="929813"/>
    <lineage>
        <taxon>Bacteria</taxon>
        <taxon>Pseudomonadati</taxon>
        <taxon>Pseudomonadota</taxon>
        <taxon>Gammaproteobacteria</taxon>
        <taxon>Enterobacterales</taxon>
        <taxon>Yersiniaceae</taxon>
        <taxon>Gibbsiella</taxon>
    </lineage>
</organism>
<comment type="similarity">
    <text evidence="1 3">Belongs to the DapA family.</text>
</comment>
<dbReference type="CDD" id="cd00408">
    <property type="entry name" value="DHDPS-like"/>
    <property type="match status" value="1"/>
</dbReference>
<dbReference type="EMBL" id="CP014136">
    <property type="protein sequence ID" value="ATA19088.1"/>
    <property type="molecule type" value="Genomic_DNA"/>
</dbReference>
<keyword evidence="6" id="KW-1185">Reference proteome</keyword>
<dbReference type="PRINTS" id="PR00146">
    <property type="entry name" value="DHPICSNTHASE"/>
</dbReference>
<dbReference type="InterPro" id="IPR002220">
    <property type="entry name" value="DapA-like"/>
</dbReference>
<dbReference type="GO" id="GO:0008840">
    <property type="term" value="F:4-hydroxy-tetrahydrodipicolinate synthase activity"/>
    <property type="evidence" value="ECO:0007669"/>
    <property type="project" value="TreeGrafter"/>
</dbReference>
<proteinExistence type="inferred from homology"/>
<dbReference type="Gene3D" id="3.20.20.70">
    <property type="entry name" value="Aldolase class I"/>
    <property type="match status" value="1"/>
</dbReference>